<dbReference type="GO" id="GO:0008270">
    <property type="term" value="F:zinc ion binding"/>
    <property type="evidence" value="ECO:0007669"/>
    <property type="project" value="UniProtKB-KW"/>
</dbReference>
<feature type="region of interest" description="Disordered" evidence="9">
    <location>
        <begin position="497"/>
        <end position="520"/>
    </location>
</feature>
<keyword evidence="7" id="KW-0862">Zinc</keyword>
<dbReference type="Proteomes" id="UP001634394">
    <property type="component" value="Unassembled WGS sequence"/>
</dbReference>
<comment type="pathway">
    <text evidence="1">Protein modification; protein ubiquitination.</text>
</comment>
<reference evidence="11 12" key="1">
    <citation type="submission" date="2024-11" db="EMBL/GenBank/DDBJ databases">
        <title>Chromosome-level genome assembly of the freshwater bivalve Anodonta woodiana.</title>
        <authorList>
            <person name="Chen X."/>
        </authorList>
    </citation>
    <scope>NUCLEOTIDE SEQUENCE [LARGE SCALE GENOMIC DNA]</scope>
    <source>
        <strain evidence="11">MN2024</strain>
        <tissue evidence="11">Gills</tissue>
    </source>
</reference>
<evidence type="ECO:0000256" key="2">
    <source>
        <dbReference type="ARBA" id="ARBA00022679"/>
    </source>
</evidence>
<dbReference type="InterPro" id="IPR047544">
    <property type="entry name" value="RING-HC_RBR_RNF216"/>
</dbReference>
<dbReference type="CDD" id="cd20339">
    <property type="entry name" value="BRcat_RBR_RNF216"/>
    <property type="match status" value="1"/>
</dbReference>
<dbReference type="InterPro" id="IPR044066">
    <property type="entry name" value="TRIAD_supradom"/>
</dbReference>
<dbReference type="Gene3D" id="1.20.120.1750">
    <property type="match status" value="1"/>
</dbReference>
<dbReference type="CDD" id="cd16630">
    <property type="entry name" value="RING-HC_RBR_RNF216"/>
    <property type="match status" value="1"/>
</dbReference>
<evidence type="ECO:0000313" key="12">
    <source>
        <dbReference type="Proteomes" id="UP001634394"/>
    </source>
</evidence>
<feature type="domain" description="RING-type" evidence="10">
    <location>
        <begin position="561"/>
        <end position="771"/>
    </location>
</feature>
<keyword evidence="8" id="KW-0175">Coiled coil</keyword>
<evidence type="ECO:0000256" key="8">
    <source>
        <dbReference type="SAM" id="Coils"/>
    </source>
</evidence>
<feature type="compositionally biased region" description="Acidic residues" evidence="9">
    <location>
        <begin position="826"/>
        <end position="842"/>
    </location>
</feature>
<feature type="region of interest" description="Disordered" evidence="9">
    <location>
        <begin position="817"/>
        <end position="842"/>
    </location>
</feature>
<dbReference type="InterPro" id="IPR002867">
    <property type="entry name" value="IBR_dom"/>
</dbReference>
<dbReference type="SMART" id="SM00647">
    <property type="entry name" value="IBR"/>
    <property type="match status" value="2"/>
</dbReference>
<evidence type="ECO:0000256" key="4">
    <source>
        <dbReference type="ARBA" id="ARBA00022737"/>
    </source>
</evidence>
<keyword evidence="6" id="KW-0833">Ubl conjugation pathway</keyword>
<keyword evidence="2" id="KW-0808">Transferase</keyword>
<keyword evidence="4" id="KW-0677">Repeat</keyword>
<comment type="caution">
    <text evidence="11">The sequence shown here is derived from an EMBL/GenBank/DDBJ whole genome shotgun (WGS) entry which is preliminary data.</text>
</comment>
<name>A0ABD3WFU6_SINWO</name>
<dbReference type="PANTHER" id="PTHR22770:SF47">
    <property type="entry name" value="E3 UBIQUITIN-PROTEIN LIGASE RNF216"/>
    <property type="match status" value="1"/>
</dbReference>
<dbReference type="EMBL" id="JBJQND010000006">
    <property type="protein sequence ID" value="KAL3872807.1"/>
    <property type="molecule type" value="Genomic_DNA"/>
</dbReference>
<evidence type="ECO:0000256" key="7">
    <source>
        <dbReference type="ARBA" id="ARBA00022833"/>
    </source>
</evidence>
<evidence type="ECO:0000256" key="9">
    <source>
        <dbReference type="SAM" id="MobiDB-lite"/>
    </source>
</evidence>
<dbReference type="InterPro" id="IPR047545">
    <property type="entry name" value="BRcat_RBR_RNF216"/>
</dbReference>
<accession>A0ABD3WFU6</accession>
<evidence type="ECO:0000259" key="10">
    <source>
        <dbReference type="PROSITE" id="PS51873"/>
    </source>
</evidence>
<dbReference type="PANTHER" id="PTHR22770">
    <property type="entry name" value="UBIQUITIN CONJUGATING ENZYME 7 INTERACTING PROTEIN-RELATED"/>
    <property type="match status" value="1"/>
</dbReference>
<sequence>MSSNVNGSFERRSLENGSNHIVSTELKNSIKDCDIVQEEKSNQKMENSVGVDLRGDTQEYSLSAELDAVNQDTQPYDDAECLDDADRLNDRDKGKLDEVVVISDLNSNSVVQENLHIAGKELVNEEMESSVNSVESSLIKIESVQRDAEMIHCIIPSADVNNIYDKIKKKRKDNNRIDIVTNEILEELQKENDGDDKTDKIVEHVKKVMEICPNADPNEVYVLLEQEIDSSDCVKIVSNKIQESARSVPESRDEKFESNIGSDPLLSNPEFKKNPLYRDVRTIHKVLPCKDTNEIYAYLEAHFDKPDRVKIVLEELTKSDSDSQETIPEEHIPSFDSQNEYKKKGKQPLSLEDRLVQDVKELHEILPDCDPDYLYQRLEENLNDSDRVTKIAAELLEKRNFPKLNERIEKDKRKAFKRKLENLEFDMAKFLSNFPNPSVIFFNTEKAVSKNYQDHVIVYLKNTYPMLKDGYIRSLMKAHANHLAPVVQELERELPGITHGGRSKKLRASNRQGETPYPEDPDELFFQEVLYCQHKKEISDYLEDEKRRFEQRVMKAKEKKELLECSCCFDDECLFENMTSCADGHLFCKECVRRSTETAIGMGKTEFPCLTGSCEHKFTVSALQQVLPPSMFSILLQKLQEEEIKAADIPDLVFCPFCSFATIMPNKEDKVFCCQNANCLKESCRLCKEPNHIPLHCDEIEKQGETSMRAYIEARMTEAMLRTCPKCKKNFYKESGCNKMTCVCGTTMCYVCREANIDYNHFDGGKCLPDSDIFELHKKEMLQASEEARKKYLEEHPDAIDINLKYDPRKHLQQMKDAYAERYGGDDDDDDDLEDDQDLEYY</sequence>
<evidence type="ECO:0000256" key="6">
    <source>
        <dbReference type="ARBA" id="ARBA00022786"/>
    </source>
</evidence>
<proteinExistence type="predicted"/>
<evidence type="ECO:0000256" key="5">
    <source>
        <dbReference type="ARBA" id="ARBA00022771"/>
    </source>
</evidence>
<organism evidence="11 12">
    <name type="scientific">Sinanodonta woodiana</name>
    <name type="common">Chinese pond mussel</name>
    <name type="synonym">Anodonta woodiana</name>
    <dbReference type="NCBI Taxonomy" id="1069815"/>
    <lineage>
        <taxon>Eukaryota</taxon>
        <taxon>Metazoa</taxon>
        <taxon>Spiralia</taxon>
        <taxon>Lophotrochozoa</taxon>
        <taxon>Mollusca</taxon>
        <taxon>Bivalvia</taxon>
        <taxon>Autobranchia</taxon>
        <taxon>Heteroconchia</taxon>
        <taxon>Palaeoheterodonta</taxon>
        <taxon>Unionida</taxon>
        <taxon>Unionoidea</taxon>
        <taxon>Unionidae</taxon>
        <taxon>Unioninae</taxon>
        <taxon>Sinanodonta</taxon>
    </lineage>
</organism>
<evidence type="ECO:0000256" key="1">
    <source>
        <dbReference type="ARBA" id="ARBA00004906"/>
    </source>
</evidence>
<dbReference type="Gene3D" id="3.30.40.10">
    <property type="entry name" value="Zinc/RING finger domain, C3HC4 (zinc finger)"/>
    <property type="match status" value="1"/>
</dbReference>
<dbReference type="GO" id="GO:0016740">
    <property type="term" value="F:transferase activity"/>
    <property type="evidence" value="ECO:0007669"/>
    <property type="project" value="UniProtKB-KW"/>
</dbReference>
<dbReference type="CDD" id="cd20353">
    <property type="entry name" value="Rcat_RBR_RNF216"/>
    <property type="match status" value="1"/>
</dbReference>
<dbReference type="SUPFAM" id="SSF57850">
    <property type="entry name" value="RING/U-box"/>
    <property type="match status" value="2"/>
</dbReference>
<dbReference type="Pfam" id="PF26200">
    <property type="entry name" value="Rcat_RNF216"/>
    <property type="match status" value="1"/>
</dbReference>
<keyword evidence="3" id="KW-0479">Metal-binding</keyword>
<dbReference type="InterPro" id="IPR051628">
    <property type="entry name" value="LUBAC_E3_Ligases"/>
</dbReference>
<dbReference type="InterPro" id="IPR047546">
    <property type="entry name" value="Rcat_RBR_RNF216"/>
</dbReference>
<dbReference type="AlphaFoldDB" id="A0ABD3WFU6"/>
<protein>
    <recommendedName>
        <fullName evidence="10">RING-type domain-containing protein</fullName>
    </recommendedName>
</protein>
<dbReference type="InterPro" id="IPR013083">
    <property type="entry name" value="Znf_RING/FYVE/PHD"/>
</dbReference>
<gene>
    <name evidence="11" type="ORF">ACJMK2_036007</name>
</gene>
<feature type="coiled-coil region" evidence="8">
    <location>
        <begin position="539"/>
        <end position="566"/>
    </location>
</feature>
<keyword evidence="12" id="KW-1185">Reference proteome</keyword>
<dbReference type="PROSITE" id="PS51873">
    <property type="entry name" value="TRIAD"/>
    <property type="match status" value="1"/>
</dbReference>
<evidence type="ECO:0000256" key="3">
    <source>
        <dbReference type="ARBA" id="ARBA00022723"/>
    </source>
</evidence>
<evidence type="ECO:0000313" key="11">
    <source>
        <dbReference type="EMBL" id="KAL3872807.1"/>
    </source>
</evidence>
<keyword evidence="5" id="KW-0863">Zinc-finger</keyword>
<dbReference type="Pfam" id="PF26191">
    <property type="entry name" value="RING-HC_RBR_RNF216"/>
    <property type="match status" value="1"/>
</dbReference>